<reference evidence="4 5" key="1">
    <citation type="journal article" date="2018" name="Arch. Microbiol.">
        <title>Hymenobacter segetis sp. nov., isolated from soil.</title>
        <authorList>
            <person name="Ten L.N."/>
            <person name="Lim S.J."/>
            <person name="Kim B.O."/>
            <person name="Kang I.K."/>
            <person name="Jung H.Y."/>
        </authorList>
    </citation>
    <scope>NUCLEOTIDE SEQUENCE [LARGE SCALE GENOMIC DNA]</scope>
    <source>
        <strain evidence="4 5">S7-3-11</strain>
    </source>
</reference>
<dbReference type="InterPro" id="IPR029058">
    <property type="entry name" value="AB_hydrolase_fold"/>
</dbReference>
<comment type="caution">
    <text evidence="4">The sequence shown here is derived from an EMBL/GenBank/DDBJ whole genome shotgun (WGS) entry which is preliminary data.</text>
</comment>
<sequence>MKSLILSFSLLASAQLAHCQAGPPIPTDSTVKVIPVPKGFTKQIDVVYTRVNGWDGRMDLYLPPAGSAPTPIIINIHGGGWNKGTKESQSGFSGFFRKGYAVANVEYRLSQQATAPAAVQDVRCALIYLINNAKKLNIDPNKIVIMGASAGGHLALVGGLLENDHRFDTNCPTKEKVKVLAIVDKYGITNAGTWASKSGKQWLGAHYGDEAFIQSVSPLYLVKKTSPPTFIVHGDADPTVPYSQSVDLHDKLVKMGVKTEFLTVPGGQHGKFPAEENKRVNEAIMKFLTEVGL</sequence>
<dbReference type="Proteomes" id="UP001479606">
    <property type="component" value="Unassembled WGS sequence"/>
</dbReference>
<dbReference type="Gene3D" id="3.40.50.1820">
    <property type="entry name" value="alpha/beta hydrolase"/>
    <property type="match status" value="1"/>
</dbReference>
<dbReference type="InterPro" id="IPR050300">
    <property type="entry name" value="GDXG_lipolytic_enzyme"/>
</dbReference>
<keyword evidence="1 4" id="KW-0378">Hydrolase</keyword>
<feature type="signal peptide" evidence="2">
    <location>
        <begin position="1"/>
        <end position="21"/>
    </location>
</feature>
<proteinExistence type="predicted"/>
<evidence type="ECO:0000313" key="4">
    <source>
        <dbReference type="EMBL" id="MEL5995576.1"/>
    </source>
</evidence>
<dbReference type="GO" id="GO:0016787">
    <property type="term" value="F:hydrolase activity"/>
    <property type="evidence" value="ECO:0007669"/>
    <property type="project" value="UniProtKB-KW"/>
</dbReference>
<feature type="chain" id="PRO_5045609947" evidence="2">
    <location>
        <begin position="22"/>
        <end position="293"/>
    </location>
</feature>
<evidence type="ECO:0000256" key="2">
    <source>
        <dbReference type="SAM" id="SignalP"/>
    </source>
</evidence>
<accession>A0ABU9LYW2</accession>
<keyword evidence="2" id="KW-0732">Signal</keyword>
<gene>
    <name evidence="4" type="ORF">AAFH49_15270</name>
</gene>
<dbReference type="Pfam" id="PF20434">
    <property type="entry name" value="BD-FAE"/>
    <property type="match status" value="1"/>
</dbReference>
<organism evidence="4 5">
    <name type="scientific">Hymenobacter segetis</name>
    <dbReference type="NCBI Taxonomy" id="2025509"/>
    <lineage>
        <taxon>Bacteria</taxon>
        <taxon>Pseudomonadati</taxon>
        <taxon>Bacteroidota</taxon>
        <taxon>Cytophagia</taxon>
        <taxon>Cytophagales</taxon>
        <taxon>Hymenobacteraceae</taxon>
        <taxon>Hymenobacter</taxon>
    </lineage>
</organism>
<dbReference type="InterPro" id="IPR049492">
    <property type="entry name" value="BD-FAE-like_dom"/>
</dbReference>
<dbReference type="PANTHER" id="PTHR48081">
    <property type="entry name" value="AB HYDROLASE SUPERFAMILY PROTEIN C4A8.06C"/>
    <property type="match status" value="1"/>
</dbReference>
<evidence type="ECO:0000256" key="1">
    <source>
        <dbReference type="ARBA" id="ARBA00022801"/>
    </source>
</evidence>
<dbReference type="EMBL" id="JBCEVZ010000040">
    <property type="protein sequence ID" value="MEL5995576.1"/>
    <property type="molecule type" value="Genomic_DNA"/>
</dbReference>
<name>A0ABU9LYW2_9BACT</name>
<dbReference type="SUPFAM" id="SSF53474">
    <property type="entry name" value="alpha/beta-Hydrolases"/>
    <property type="match status" value="1"/>
</dbReference>
<evidence type="ECO:0000259" key="3">
    <source>
        <dbReference type="Pfam" id="PF20434"/>
    </source>
</evidence>
<feature type="domain" description="BD-FAE-like" evidence="3">
    <location>
        <begin position="58"/>
        <end position="252"/>
    </location>
</feature>
<evidence type="ECO:0000313" key="5">
    <source>
        <dbReference type="Proteomes" id="UP001479606"/>
    </source>
</evidence>
<keyword evidence="5" id="KW-1185">Reference proteome</keyword>
<protein>
    <submittedName>
        <fullName evidence="4">Alpha/beta hydrolase</fullName>
    </submittedName>
</protein>
<dbReference type="RefSeq" id="WP_342299507.1">
    <property type="nucleotide sequence ID" value="NZ_JBCEVZ010000040.1"/>
</dbReference>